<evidence type="ECO:0000256" key="1">
    <source>
        <dbReference type="SAM" id="MobiDB-lite"/>
    </source>
</evidence>
<protein>
    <submittedName>
        <fullName evidence="3">Uncharacterized protein</fullName>
    </submittedName>
</protein>
<keyword evidence="4" id="KW-1185">Reference proteome</keyword>
<dbReference type="InterPro" id="IPR012870">
    <property type="entry name" value="DUF1666"/>
</dbReference>
<dbReference type="Proteomes" id="UP000316621">
    <property type="component" value="Chromosome 6"/>
</dbReference>
<dbReference type="EMBL" id="CM010720">
    <property type="protein sequence ID" value="RZC67875.1"/>
    <property type="molecule type" value="Genomic_DNA"/>
</dbReference>
<evidence type="ECO:0000256" key="2">
    <source>
        <dbReference type="SAM" id="Phobius"/>
    </source>
</evidence>
<accession>A0A4Y7K7A0</accession>
<evidence type="ECO:0000313" key="3">
    <source>
        <dbReference type="EMBL" id="RZC67875.1"/>
    </source>
</evidence>
<keyword evidence="2" id="KW-0472">Membrane</keyword>
<keyword evidence="2" id="KW-0812">Transmembrane</keyword>
<sequence>MALDFLSVAKKIDKEVEQVDKEEESDEPVLGAADLIGIVKTSLLTFLVFMKMDKKKESTMRSLSGGQNRIASPLQLIQSSLDKEPRLGRRGRNSAARNDVLIHGSEENI</sequence>
<evidence type="ECO:0000313" key="4">
    <source>
        <dbReference type="Proteomes" id="UP000316621"/>
    </source>
</evidence>
<organism evidence="3 4">
    <name type="scientific">Papaver somniferum</name>
    <name type="common">Opium poppy</name>
    <dbReference type="NCBI Taxonomy" id="3469"/>
    <lineage>
        <taxon>Eukaryota</taxon>
        <taxon>Viridiplantae</taxon>
        <taxon>Streptophyta</taxon>
        <taxon>Embryophyta</taxon>
        <taxon>Tracheophyta</taxon>
        <taxon>Spermatophyta</taxon>
        <taxon>Magnoliopsida</taxon>
        <taxon>Ranunculales</taxon>
        <taxon>Papaveraceae</taxon>
        <taxon>Papaveroideae</taxon>
        <taxon>Papaver</taxon>
    </lineage>
</organism>
<proteinExistence type="predicted"/>
<dbReference type="Pfam" id="PF07891">
    <property type="entry name" value="DUF1666"/>
    <property type="match status" value="1"/>
</dbReference>
<dbReference type="Gramene" id="RZC67875">
    <property type="protein sequence ID" value="RZC67875"/>
    <property type="gene ID" value="C5167_011565"/>
</dbReference>
<feature type="transmembrane region" description="Helical" evidence="2">
    <location>
        <begin position="29"/>
        <end position="50"/>
    </location>
</feature>
<gene>
    <name evidence="3" type="ORF">C5167_011565</name>
</gene>
<name>A0A4Y7K7A0_PAPSO</name>
<feature type="region of interest" description="Disordered" evidence="1">
    <location>
        <begin position="81"/>
        <end position="109"/>
    </location>
</feature>
<dbReference type="AlphaFoldDB" id="A0A4Y7K7A0"/>
<keyword evidence="2" id="KW-1133">Transmembrane helix</keyword>
<reference evidence="3 4" key="1">
    <citation type="journal article" date="2018" name="Science">
        <title>The opium poppy genome and morphinan production.</title>
        <authorList>
            <person name="Guo L."/>
            <person name="Winzer T."/>
            <person name="Yang X."/>
            <person name="Li Y."/>
            <person name="Ning Z."/>
            <person name="He Z."/>
            <person name="Teodor R."/>
            <person name="Lu Y."/>
            <person name="Bowser T.A."/>
            <person name="Graham I.A."/>
            <person name="Ye K."/>
        </authorList>
    </citation>
    <scope>NUCLEOTIDE SEQUENCE [LARGE SCALE GENOMIC DNA]</scope>
    <source>
        <strain evidence="4">cv. HN1</strain>
        <tissue evidence="3">Leaves</tissue>
    </source>
</reference>